<dbReference type="GO" id="GO:0046872">
    <property type="term" value="F:metal ion binding"/>
    <property type="evidence" value="ECO:0007669"/>
    <property type="project" value="UniProtKB-KW"/>
</dbReference>
<dbReference type="GO" id="GO:0046113">
    <property type="term" value="P:nucleobase catabolic process"/>
    <property type="evidence" value="ECO:0007669"/>
    <property type="project" value="UniProtKB-UniRule"/>
</dbReference>
<keyword evidence="1 6" id="KW-0479">Metal-binding</keyword>
<dbReference type="EMBL" id="BOOA01000015">
    <property type="protein sequence ID" value="GIH24070.1"/>
    <property type="molecule type" value="Genomic_DNA"/>
</dbReference>
<dbReference type="PANTHER" id="PTHR42909:SF1">
    <property type="entry name" value="CARBOHYDRATE KINASE PFKB DOMAIN-CONTAINING PROTEIN"/>
    <property type="match status" value="1"/>
</dbReference>
<dbReference type="Gene3D" id="3.40.1790.10">
    <property type="entry name" value="Indigoidine synthase domain"/>
    <property type="match status" value="1"/>
</dbReference>
<dbReference type="GO" id="GO:0016798">
    <property type="term" value="F:hydrolase activity, acting on glycosyl bonds"/>
    <property type="evidence" value="ECO:0007669"/>
    <property type="project" value="UniProtKB-KW"/>
</dbReference>
<feature type="active site" description="Nucleophile" evidence="6">
    <location>
        <position position="156"/>
    </location>
</feature>
<feature type="binding site" evidence="6">
    <location>
        <begin position="137"/>
        <end position="139"/>
    </location>
    <ligand>
        <name>substrate</name>
    </ligand>
</feature>
<evidence type="ECO:0000256" key="3">
    <source>
        <dbReference type="ARBA" id="ARBA00023211"/>
    </source>
</evidence>
<keyword evidence="4 6" id="KW-0456">Lyase</keyword>
<comment type="catalytic activity">
    <reaction evidence="6">
        <text>D-ribose 5-phosphate + uracil = psi-UMP + H2O</text>
        <dbReference type="Rhea" id="RHEA:18337"/>
        <dbReference type="ChEBI" id="CHEBI:15377"/>
        <dbReference type="ChEBI" id="CHEBI:17568"/>
        <dbReference type="ChEBI" id="CHEBI:58380"/>
        <dbReference type="ChEBI" id="CHEBI:78346"/>
        <dbReference type="EC" id="4.2.1.70"/>
    </reaction>
</comment>
<comment type="subunit">
    <text evidence="6">Homotrimer.</text>
</comment>
<feature type="active site" description="Proton donor" evidence="6">
    <location>
        <position position="22"/>
    </location>
</feature>
<keyword evidence="3 6" id="KW-0464">Manganese</keyword>
<organism evidence="7 8">
    <name type="scientific">Acrocarpospora phusangensis</name>
    <dbReference type="NCBI Taxonomy" id="1070424"/>
    <lineage>
        <taxon>Bacteria</taxon>
        <taxon>Bacillati</taxon>
        <taxon>Actinomycetota</taxon>
        <taxon>Actinomycetes</taxon>
        <taxon>Streptosporangiales</taxon>
        <taxon>Streptosporangiaceae</taxon>
        <taxon>Acrocarpospora</taxon>
    </lineage>
</organism>
<dbReference type="GO" id="GO:0005737">
    <property type="term" value="C:cytoplasm"/>
    <property type="evidence" value="ECO:0007669"/>
    <property type="project" value="TreeGrafter"/>
</dbReference>
<comment type="function">
    <text evidence="6">Catalyzes the reversible cleavage of pseudouridine 5'-phosphate (PsiMP) to ribose 5-phosphate and uracil. Functions biologically in the cleavage direction, as part of a pseudouridine degradation pathway.</text>
</comment>
<proteinExistence type="inferred from homology"/>
<evidence type="ECO:0000256" key="4">
    <source>
        <dbReference type="ARBA" id="ARBA00023239"/>
    </source>
</evidence>
<keyword evidence="5 6" id="KW-0326">Glycosidase</keyword>
<feature type="binding site" evidence="6">
    <location>
        <position position="83"/>
    </location>
    <ligand>
        <name>substrate</name>
    </ligand>
</feature>
<evidence type="ECO:0000256" key="1">
    <source>
        <dbReference type="ARBA" id="ARBA00022723"/>
    </source>
</evidence>
<dbReference type="EC" id="4.2.1.70" evidence="6"/>
<dbReference type="HAMAP" id="MF_01876">
    <property type="entry name" value="PsiMP_glycosidase"/>
    <property type="match status" value="1"/>
</dbReference>
<dbReference type="PANTHER" id="PTHR42909">
    <property type="entry name" value="ZGC:136858"/>
    <property type="match status" value="1"/>
</dbReference>
<dbReference type="RefSeq" id="WP_204040844.1">
    <property type="nucleotide sequence ID" value="NZ_BOOA01000015.1"/>
</dbReference>
<evidence type="ECO:0000313" key="7">
    <source>
        <dbReference type="EMBL" id="GIH24070.1"/>
    </source>
</evidence>
<name>A0A919QCF7_9ACTN</name>
<reference evidence="7" key="1">
    <citation type="submission" date="2021-01" db="EMBL/GenBank/DDBJ databases">
        <title>Whole genome shotgun sequence of Acrocarpospora phusangensis NBRC 108782.</title>
        <authorList>
            <person name="Komaki H."/>
            <person name="Tamura T."/>
        </authorList>
    </citation>
    <scope>NUCLEOTIDE SEQUENCE</scope>
    <source>
        <strain evidence="7">NBRC 108782</strain>
    </source>
</reference>
<evidence type="ECO:0000256" key="2">
    <source>
        <dbReference type="ARBA" id="ARBA00022801"/>
    </source>
</evidence>
<dbReference type="InterPro" id="IPR007342">
    <property type="entry name" value="PsuG"/>
</dbReference>
<comment type="similarity">
    <text evidence="6">Belongs to the pseudouridine-5'-phosphate glycosidase family.</text>
</comment>
<dbReference type="SUPFAM" id="SSF110581">
    <property type="entry name" value="Indigoidine synthase A-like"/>
    <property type="match status" value="1"/>
</dbReference>
<gene>
    <name evidence="6 7" type="primary">psuG</name>
    <name evidence="7" type="ORF">Aph01nite_23800</name>
</gene>
<keyword evidence="2 6" id="KW-0378">Hydrolase</keyword>
<feature type="binding site" evidence="6">
    <location>
        <position position="103"/>
    </location>
    <ligand>
        <name>substrate</name>
    </ligand>
</feature>
<protein>
    <recommendedName>
        <fullName evidence="6">Pseudouridine-5'-phosphate glycosidase</fullName>
        <shortName evidence="6">PsiMP glycosidase</shortName>
        <ecNumber evidence="6">4.2.1.70</ecNumber>
    </recommendedName>
</protein>
<dbReference type="GO" id="GO:0004730">
    <property type="term" value="F:pseudouridylate synthase activity"/>
    <property type="evidence" value="ECO:0007669"/>
    <property type="project" value="UniProtKB-UniRule"/>
</dbReference>
<keyword evidence="8" id="KW-1185">Reference proteome</keyword>
<dbReference type="AlphaFoldDB" id="A0A919QCF7"/>
<sequence>MIKRSDEVATALAEGRPVVALESTIISHGLPRPRNLKVAMELEEVVRAAGAVPATIAVLDGIPRAGLDKDELERVASESGLRKLGFRDLAPAAALGVSGATTVSATSFLAARAGIRVFATGGLGGVHRGWTSVQDESADLDTLSRTRITVVCAGVKSILDVPATLQRLETRQVAVVGYRTSEFPGFYLSTSGEPVDWRIESAAEAAGIMRAQDRLGGPETALIVANPVPTSEQLDPELHDRVLAEALAAADAEGVTGQAITPFLLDYLVRGTGGASLEANLAAVRGNVALAAEIATAWTDR</sequence>
<evidence type="ECO:0000256" key="5">
    <source>
        <dbReference type="ARBA" id="ARBA00023295"/>
    </source>
</evidence>
<comment type="cofactor">
    <cofactor evidence="6">
        <name>Mn(2+)</name>
        <dbReference type="ChEBI" id="CHEBI:29035"/>
    </cofactor>
    <text evidence="6">Binds 1 Mn(2+) ion per subunit.</text>
</comment>
<evidence type="ECO:0000313" key="8">
    <source>
        <dbReference type="Proteomes" id="UP000640052"/>
    </source>
</evidence>
<feature type="binding site" evidence="6">
    <location>
        <position position="135"/>
    </location>
    <ligand>
        <name>Mn(2+)</name>
        <dbReference type="ChEBI" id="CHEBI:29035"/>
    </ligand>
</feature>
<evidence type="ECO:0000256" key="6">
    <source>
        <dbReference type="HAMAP-Rule" id="MF_01876"/>
    </source>
</evidence>
<dbReference type="Proteomes" id="UP000640052">
    <property type="component" value="Unassembled WGS sequence"/>
</dbReference>
<dbReference type="Pfam" id="PF04227">
    <property type="entry name" value="Indigoidine_A"/>
    <property type="match status" value="1"/>
</dbReference>
<dbReference type="InterPro" id="IPR022830">
    <property type="entry name" value="Indigdn_synthA-like"/>
</dbReference>
<comment type="caution">
    <text evidence="7">The sequence shown here is derived from an EMBL/GenBank/DDBJ whole genome shotgun (WGS) entry which is preliminary data.</text>
</comment>
<accession>A0A919QCF7</accession>